<name>A0A1M6DFX1_9PROT</name>
<reference evidence="3 4" key="1">
    <citation type="submission" date="2016-11" db="EMBL/GenBank/DDBJ databases">
        <authorList>
            <person name="Jaros S."/>
            <person name="Januszkiewicz K."/>
            <person name="Wedrychowicz H."/>
        </authorList>
    </citation>
    <scope>NUCLEOTIDE SEQUENCE [LARGE SCALE GENOMIC DNA]</scope>
    <source>
        <strain evidence="3 4">DSM 14916</strain>
    </source>
</reference>
<gene>
    <name evidence="3" type="ORF">SAMN02745194_00927</name>
</gene>
<dbReference type="InterPro" id="IPR008928">
    <property type="entry name" value="6-hairpin_glycosidase_sf"/>
</dbReference>
<dbReference type="Gene3D" id="1.50.10.10">
    <property type="match status" value="1"/>
</dbReference>
<protein>
    <submittedName>
        <fullName evidence="3">Mannose-6-phosphate isomerase</fullName>
    </submittedName>
</protein>
<dbReference type="AlphaFoldDB" id="A0A1M6DFX1"/>
<dbReference type="PANTHER" id="PTHR15108">
    <property type="entry name" value="N-ACYLGLUCOSAMINE-2-EPIMERASE"/>
    <property type="match status" value="1"/>
</dbReference>
<dbReference type="SUPFAM" id="SSF48208">
    <property type="entry name" value="Six-hairpin glycosidases"/>
    <property type="match status" value="1"/>
</dbReference>
<dbReference type="EMBL" id="FQZF01000004">
    <property type="protein sequence ID" value="SHI71888.1"/>
    <property type="molecule type" value="Genomic_DNA"/>
</dbReference>
<evidence type="ECO:0000256" key="1">
    <source>
        <dbReference type="ARBA" id="ARBA00008558"/>
    </source>
</evidence>
<proteinExistence type="inferred from homology"/>
<dbReference type="InterPro" id="IPR010819">
    <property type="entry name" value="AGE/CE"/>
</dbReference>
<dbReference type="OrthoDB" id="9806359at2"/>
<keyword evidence="4" id="KW-1185">Reference proteome</keyword>
<dbReference type="GO" id="GO:0005975">
    <property type="term" value="P:carbohydrate metabolic process"/>
    <property type="evidence" value="ECO:0007669"/>
    <property type="project" value="InterPro"/>
</dbReference>
<accession>A0A1M6DFX1</accession>
<dbReference type="RefSeq" id="WP_073131980.1">
    <property type="nucleotide sequence ID" value="NZ_FQZF01000004.1"/>
</dbReference>
<comment type="similarity">
    <text evidence="1">Belongs to the N-acylglucosamine 2-epimerase family.</text>
</comment>
<keyword evidence="2 3" id="KW-0413">Isomerase</keyword>
<dbReference type="Proteomes" id="UP000184387">
    <property type="component" value="Unassembled WGS sequence"/>
</dbReference>
<dbReference type="STRING" id="198092.SAMN02745194_00927"/>
<evidence type="ECO:0000313" key="4">
    <source>
        <dbReference type="Proteomes" id="UP000184387"/>
    </source>
</evidence>
<dbReference type="GO" id="GO:0016853">
    <property type="term" value="F:isomerase activity"/>
    <property type="evidence" value="ECO:0007669"/>
    <property type="project" value="UniProtKB-KW"/>
</dbReference>
<evidence type="ECO:0000313" key="3">
    <source>
        <dbReference type="EMBL" id="SHI71888.1"/>
    </source>
</evidence>
<organism evidence="3 4">
    <name type="scientific">Muricoccus roseus</name>
    <dbReference type="NCBI Taxonomy" id="198092"/>
    <lineage>
        <taxon>Bacteria</taxon>
        <taxon>Pseudomonadati</taxon>
        <taxon>Pseudomonadota</taxon>
        <taxon>Alphaproteobacteria</taxon>
        <taxon>Acetobacterales</taxon>
        <taxon>Roseomonadaceae</taxon>
        <taxon>Muricoccus</taxon>
    </lineage>
</organism>
<dbReference type="Pfam" id="PF07221">
    <property type="entry name" value="GlcNAc_2-epim"/>
    <property type="match status" value="1"/>
</dbReference>
<sequence>MPALEHARTWLRDQAWPLWLEHGVDWSRRGFHECLELDGSGCLSSFRRLRVVTRQVFVFAAAHGAGLPRADEAVELGVEFLRKRALQPDGGYAQRFALDGTVIDDSRDLYDHAFVLLALASAARVLPVEPLRREALGLMAYLDAALRHPLGGYQEGRPPALPRRQNPHMHLLEASMAAWEAFREPVFLRRADALVRLFLEHFFDPVTGTLPEEFDDALRPLRDGGRHAVEPGHHCEWVWLLDWHRRLGGAEGGEAAMPGLLAFVDRHGTNPALGTLRDALWSDGTVKEPGSRLWPQTERLKSEALRADATLGRLAGAEAALWRHIAGAPPGLWFERLSPEGQPLPGPAPASSLYHLTAGILVAGRGF</sequence>
<dbReference type="InterPro" id="IPR012341">
    <property type="entry name" value="6hp_glycosidase-like_sf"/>
</dbReference>
<evidence type="ECO:0000256" key="2">
    <source>
        <dbReference type="ARBA" id="ARBA00023235"/>
    </source>
</evidence>